<proteinExistence type="predicted"/>
<accession>A0A8D8TVY7</accession>
<sequence>MLYRGLKYDVQIYYLTLLFVHLYNICKCITKYVRGYVLTLYNSRLRYIQKYLPTFYKAPIYLPCISTKNVMKKIVRKCMEIGSRFVFLAILSILTREELEPISSEL</sequence>
<dbReference type="EMBL" id="HBUF01315200">
    <property type="protein sequence ID" value="CAG6693902.1"/>
    <property type="molecule type" value="Transcribed_RNA"/>
</dbReference>
<name>A0A8D8TVY7_9HEMI</name>
<protein>
    <submittedName>
        <fullName evidence="1">Uncharacterized protein</fullName>
    </submittedName>
</protein>
<evidence type="ECO:0000313" key="1">
    <source>
        <dbReference type="EMBL" id="CAG6693901.1"/>
    </source>
</evidence>
<reference evidence="1" key="1">
    <citation type="submission" date="2021-05" db="EMBL/GenBank/DDBJ databases">
        <authorList>
            <person name="Alioto T."/>
            <person name="Alioto T."/>
            <person name="Gomez Garrido J."/>
        </authorList>
    </citation>
    <scope>NUCLEOTIDE SEQUENCE</scope>
</reference>
<dbReference type="AlphaFoldDB" id="A0A8D8TVY7"/>
<organism evidence="1">
    <name type="scientific">Cacopsylla melanoneura</name>
    <dbReference type="NCBI Taxonomy" id="428564"/>
    <lineage>
        <taxon>Eukaryota</taxon>
        <taxon>Metazoa</taxon>
        <taxon>Ecdysozoa</taxon>
        <taxon>Arthropoda</taxon>
        <taxon>Hexapoda</taxon>
        <taxon>Insecta</taxon>
        <taxon>Pterygota</taxon>
        <taxon>Neoptera</taxon>
        <taxon>Paraneoptera</taxon>
        <taxon>Hemiptera</taxon>
        <taxon>Sternorrhyncha</taxon>
        <taxon>Psylloidea</taxon>
        <taxon>Psyllidae</taxon>
        <taxon>Psyllinae</taxon>
        <taxon>Cacopsylla</taxon>
    </lineage>
</organism>
<dbReference type="EMBL" id="HBUF01315199">
    <property type="protein sequence ID" value="CAG6693901.1"/>
    <property type="molecule type" value="Transcribed_RNA"/>
</dbReference>